<reference evidence="2 3" key="1">
    <citation type="journal article" date="2013" name="PLoS ONE">
        <title>Genomic and secretomic analyses reveal unique features of the lignocellulolytic enzyme system of Penicillium decumbens.</title>
        <authorList>
            <person name="Liu G."/>
            <person name="Zhang L."/>
            <person name="Wei X."/>
            <person name="Zou G."/>
            <person name="Qin Y."/>
            <person name="Ma L."/>
            <person name="Li J."/>
            <person name="Zheng H."/>
            <person name="Wang S."/>
            <person name="Wang C."/>
            <person name="Xun L."/>
            <person name="Zhao G.-P."/>
            <person name="Zhou Z."/>
            <person name="Qu Y."/>
        </authorList>
    </citation>
    <scope>NUCLEOTIDE SEQUENCE [LARGE SCALE GENOMIC DNA]</scope>
    <source>
        <strain evidence="3">114-2 / CGMCC 5302</strain>
    </source>
</reference>
<protein>
    <submittedName>
        <fullName evidence="2">Uncharacterized protein</fullName>
    </submittedName>
</protein>
<feature type="region of interest" description="Disordered" evidence="1">
    <location>
        <begin position="1"/>
        <end position="46"/>
    </location>
</feature>
<evidence type="ECO:0000256" key="1">
    <source>
        <dbReference type="SAM" id="MobiDB-lite"/>
    </source>
</evidence>
<feature type="compositionally biased region" description="Basic and acidic residues" evidence="1">
    <location>
        <begin position="12"/>
        <end position="40"/>
    </location>
</feature>
<dbReference type="Proteomes" id="UP000019376">
    <property type="component" value="Unassembled WGS sequence"/>
</dbReference>
<organism evidence="2 3">
    <name type="scientific">Penicillium oxalicum (strain 114-2 / CGMCC 5302)</name>
    <name type="common">Penicillium decumbens</name>
    <dbReference type="NCBI Taxonomy" id="933388"/>
    <lineage>
        <taxon>Eukaryota</taxon>
        <taxon>Fungi</taxon>
        <taxon>Dikarya</taxon>
        <taxon>Ascomycota</taxon>
        <taxon>Pezizomycotina</taxon>
        <taxon>Eurotiomycetes</taxon>
        <taxon>Eurotiomycetidae</taxon>
        <taxon>Eurotiales</taxon>
        <taxon>Aspergillaceae</taxon>
        <taxon>Penicillium</taxon>
    </lineage>
</organism>
<dbReference type="AlphaFoldDB" id="S8AYV9"/>
<evidence type="ECO:0000313" key="3">
    <source>
        <dbReference type="Proteomes" id="UP000019376"/>
    </source>
</evidence>
<accession>S8AYV9</accession>
<dbReference type="EMBL" id="KB644413">
    <property type="protein sequence ID" value="EPS31608.1"/>
    <property type="molecule type" value="Genomic_DNA"/>
</dbReference>
<feature type="region of interest" description="Disordered" evidence="1">
    <location>
        <begin position="63"/>
        <end position="97"/>
    </location>
</feature>
<sequence length="189" mass="20298">MHSILGGSPTFRLEKWRETERTGRDSVRPTETHGELEPRAKAVGSQTGNYADACTYNGQDSFGNFADGAGASPPSKSHGVTPARQPPSPSADGRDSPFLVAIGSPALDCAPPFPYTDARCACSPRPRVSKGMVCSRAEATTSPLCTAHGAWRVALPRTFQDRWREGGRGSSFTQGGVYADFYQFPTKQE</sequence>
<proteinExistence type="predicted"/>
<evidence type="ECO:0000313" key="2">
    <source>
        <dbReference type="EMBL" id="EPS31608.1"/>
    </source>
</evidence>
<name>S8AYV9_PENO1</name>
<dbReference type="HOGENOM" id="CLU_1434893_0_0_1"/>
<keyword evidence="3" id="KW-1185">Reference proteome</keyword>
<gene>
    <name evidence="2" type="ORF">PDE_06563</name>
</gene>